<keyword evidence="3" id="KW-1185">Reference proteome</keyword>
<dbReference type="Pfam" id="PF14968">
    <property type="entry name" value="CCDC84"/>
    <property type="match status" value="2"/>
</dbReference>
<dbReference type="AlphaFoldDB" id="A0AAV2ZLE5"/>
<comment type="caution">
    <text evidence="2">The sequence shown here is derived from an EMBL/GenBank/DDBJ whole genome shotgun (WGS) entry which is preliminary data.</text>
</comment>
<gene>
    <name evidence="2" type="ORF">GDO54_003614</name>
</gene>
<dbReference type="PANTHER" id="PTHR31198:SF1">
    <property type="entry name" value="CENTROSOMAL AT-AC SPLICING FACTOR"/>
    <property type="match status" value="1"/>
</dbReference>
<feature type="region of interest" description="Disordered" evidence="1">
    <location>
        <begin position="253"/>
        <end position="275"/>
    </location>
</feature>
<protein>
    <recommendedName>
        <fullName evidence="4">Coiled-coil domain-containing protein 84</fullName>
    </recommendedName>
</protein>
<dbReference type="Proteomes" id="UP001181693">
    <property type="component" value="Unassembled WGS sequence"/>
</dbReference>
<dbReference type="PANTHER" id="PTHR31198">
    <property type="entry name" value="COILED-COIL DOMAIN-CONTAINING PROTEIN 84"/>
    <property type="match status" value="1"/>
</dbReference>
<accession>A0AAV2ZLE5</accession>
<sequence length="275" mass="32173">MVVYECAVCRKSVFYSRRKHVYEKKHQEKLQAVLRSFADKVEAARKMISVAAVERFDPLEHEEKFWCYCCEEEVKKHTSDGNVAVLYGGMLEHIHSPEHTKAVNKFWWTHQADVKLKARFSLTTKEFERFKSSIIKALEVYEEKEDVLIKQMANHIQMVEQNRLEILQNALEVTTDKGNVHTGAVPPWMVSEEEEANTEIGPSLESFLKHREMMKLKKLPPNRVGANFDHTAPTDEGWLPSFGRVWNSGRRWQSRHQYRKESGITGKKRKRNEDV</sequence>
<dbReference type="EMBL" id="DYDO01000011">
    <property type="protein sequence ID" value="DBA16195.1"/>
    <property type="molecule type" value="Genomic_DNA"/>
</dbReference>
<feature type="compositionally biased region" description="Basic residues" evidence="1">
    <location>
        <begin position="266"/>
        <end position="275"/>
    </location>
</feature>
<proteinExistence type="predicted"/>
<organism evidence="2 3">
    <name type="scientific">Pyxicephalus adspersus</name>
    <name type="common">African bullfrog</name>
    <dbReference type="NCBI Taxonomy" id="30357"/>
    <lineage>
        <taxon>Eukaryota</taxon>
        <taxon>Metazoa</taxon>
        <taxon>Chordata</taxon>
        <taxon>Craniata</taxon>
        <taxon>Vertebrata</taxon>
        <taxon>Euteleostomi</taxon>
        <taxon>Amphibia</taxon>
        <taxon>Batrachia</taxon>
        <taxon>Anura</taxon>
        <taxon>Neobatrachia</taxon>
        <taxon>Ranoidea</taxon>
        <taxon>Pyxicephalidae</taxon>
        <taxon>Pyxicephalinae</taxon>
        <taxon>Pyxicephalus</taxon>
    </lineage>
</organism>
<evidence type="ECO:0000313" key="2">
    <source>
        <dbReference type="EMBL" id="DBA16195.1"/>
    </source>
</evidence>
<reference evidence="2" key="1">
    <citation type="thesis" date="2020" institute="ProQuest LLC" country="789 East Eisenhower Parkway, Ann Arbor, MI, USA">
        <title>Comparative Genomics and Chromosome Evolution.</title>
        <authorList>
            <person name="Mudd A.B."/>
        </authorList>
    </citation>
    <scope>NUCLEOTIDE SEQUENCE</scope>
    <source>
        <strain evidence="2">1538</strain>
        <tissue evidence="2">Blood</tissue>
    </source>
</reference>
<evidence type="ECO:0000313" key="3">
    <source>
        <dbReference type="Proteomes" id="UP001181693"/>
    </source>
</evidence>
<evidence type="ECO:0008006" key="4">
    <source>
        <dbReference type="Google" id="ProtNLM"/>
    </source>
</evidence>
<dbReference type="InterPro" id="IPR028015">
    <property type="entry name" value="CCDC84-like"/>
</dbReference>
<name>A0AAV2ZLE5_PYXAD</name>
<evidence type="ECO:0000256" key="1">
    <source>
        <dbReference type="SAM" id="MobiDB-lite"/>
    </source>
</evidence>